<reference evidence="2" key="1">
    <citation type="journal article" date="2020" name="Nature">
        <title>Giant virus diversity and host interactions through global metagenomics.</title>
        <authorList>
            <person name="Schulz F."/>
            <person name="Roux S."/>
            <person name="Paez-Espino D."/>
            <person name="Jungbluth S."/>
            <person name="Walsh D.A."/>
            <person name="Denef V.J."/>
            <person name="McMahon K.D."/>
            <person name="Konstantinidis K.T."/>
            <person name="Eloe-Fadrosh E.A."/>
            <person name="Kyrpides N.C."/>
            <person name="Woyke T."/>
        </authorList>
    </citation>
    <scope>NUCLEOTIDE SEQUENCE</scope>
    <source>
        <strain evidence="2">GVMAG-M-3300024258-28</strain>
    </source>
</reference>
<sequence length="79" mass="9764">MDNNMDEIINENNLLKQHVNELEERLKKYTSGKNHKKYYEKNKERVMENGANYLHKLKEENPDKLKEYRRRAYLKRPKL</sequence>
<protein>
    <submittedName>
        <fullName evidence="2">Uncharacterized protein</fullName>
    </submittedName>
</protein>
<name>A0A6C0IR78_9ZZZZ</name>
<feature type="coiled-coil region" evidence="1">
    <location>
        <begin position="5"/>
        <end position="32"/>
    </location>
</feature>
<evidence type="ECO:0000256" key="1">
    <source>
        <dbReference type="SAM" id="Coils"/>
    </source>
</evidence>
<dbReference type="AlphaFoldDB" id="A0A6C0IR78"/>
<organism evidence="2">
    <name type="scientific">viral metagenome</name>
    <dbReference type="NCBI Taxonomy" id="1070528"/>
    <lineage>
        <taxon>unclassified sequences</taxon>
        <taxon>metagenomes</taxon>
        <taxon>organismal metagenomes</taxon>
    </lineage>
</organism>
<dbReference type="EMBL" id="MN740220">
    <property type="protein sequence ID" value="QHT94387.1"/>
    <property type="molecule type" value="Genomic_DNA"/>
</dbReference>
<proteinExistence type="predicted"/>
<accession>A0A6C0IR78</accession>
<keyword evidence="1" id="KW-0175">Coiled coil</keyword>
<evidence type="ECO:0000313" key="2">
    <source>
        <dbReference type="EMBL" id="QHT94387.1"/>
    </source>
</evidence>